<dbReference type="Gene3D" id="1.10.340.70">
    <property type="match status" value="1"/>
</dbReference>
<dbReference type="InterPro" id="IPR041588">
    <property type="entry name" value="Integrase_H2C2"/>
</dbReference>
<dbReference type="AlphaFoldDB" id="A0A7J5ZZR6"/>
<gene>
    <name evidence="4" type="ORF">AMELA_G00231410</name>
</gene>
<evidence type="ECO:0000313" key="4">
    <source>
        <dbReference type="EMBL" id="KAF4075159.1"/>
    </source>
</evidence>
<proteinExistence type="predicted"/>
<dbReference type="Pfam" id="PF17921">
    <property type="entry name" value="Integrase_H2C2"/>
    <property type="match status" value="1"/>
</dbReference>
<accession>A0A7J5ZZR6</accession>
<keyword evidence="5" id="KW-1185">Reference proteome</keyword>
<organism evidence="4 5">
    <name type="scientific">Ameiurus melas</name>
    <name type="common">Black bullhead</name>
    <name type="synonym">Silurus melas</name>
    <dbReference type="NCBI Taxonomy" id="219545"/>
    <lineage>
        <taxon>Eukaryota</taxon>
        <taxon>Metazoa</taxon>
        <taxon>Chordata</taxon>
        <taxon>Craniata</taxon>
        <taxon>Vertebrata</taxon>
        <taxon>Euteleostomi</taxon>
        <taxon>Actinopterygii</taxon>
        <taxon>Neopterygii</taxon>
        <taxon>Teleostei</taxon>
        <taxon>Ostariophysi</taxon>
        <taxon>Siluriformes</taxon>
        <taxon>Ictaluridae</taxon>
        <taxon>Ameiurus</taxon>
    </lineage>
</organism>
<dbReference type="SUPFAM" id="SSF53098">
    <property type="entry name" value="Ribonuclease H-like"/>
    <property type="match status" value="1"/>
</dbReference>
<dbReference type="InterPro" id="IPR001584">
    <property type="entry name" value="Integrase_cat-core"/>
</dbReference>
<dbReference type="EMBL" id="JAAGNN010000021">
    <property type="protein sequence ID" value="KAF4075159.1"/>
    <property type="molecule type" value="Genomic_DNA"/>
</dbReference>
<feature type="compositionally biased region" description="Pro residues" evidence="2">
    <location>
        <begin position="1"/>
        <end position="10"/>
    </location>
</feature>
<dbReference type="FunFam" id="1.10.340.70:FF:000001">
    <property type="entry name" value="Retrovirus-related Pol polyprotein from transposon gypsy-like Protein"/>
    <property type="match status" value="1"/>
</dbReference>
<dbReference type="GO" id="GO:0015074">
    <property type="term" value="P:DNA integration"/>
    <property type="evidence" value="ECO:0007669"/>
    <property type="project" value="InterPro"/>
</dbReference>
<protein>
    <recommendedName>
        <fullName evidence="1">Gypsy retrotransposon integrase-like protein 1</fullName>
    </recommendedName>
</protein>
<name>A0A7J5ZZR6_AMEME</name>
<dbReference type="PANTHER" id="PTHR37984">
    <property type="entry name" value="PROTEIN CBG26694"/>
    <property type="match status" value="1"/>
</dbReference>
<dbReference type="InterPro" id="IPR036397">
    <property type="entry name" value="RNaseH_sf"/>
</dbReference>
<sequence length="239" mass="26951">MSAPPPPTPPHQTHISLPRYPGQVSREGQFGREQKEDDRLKHCWAQVSAIEGIDQSPDLRLPNTYFLVKGGLLHQRACHRGEQVDLLVVPRMKTPLVMHLAHANPLGGHLGPQNTLEKLRDWFIWPGMDAEVREFCQRCPQCQRTAPCRPPPAPLIPLPIIGVPFKRIGMDLVGPLPKLARGHEYILVLIDYATRYPEAVLLRKATSPNIARELVLLFLLLPDGNPQEHTDRPRYAICV</sequence>
<dbReference type="Gene3D" id="3.30.420.10">
    <property type="entry name" value="Ribonuclease H-like superfamily/Ribonuclease H"/>
    <property type="match status" value="1"/>
</dbReference>
<dbReference type="InterPro" id="IPR012337">
    <property type="entry name" value="RNaseH-like_sf"/>
</dbReference>
<evidence type="ECO:0000259" key="3">
    <source>
        <dbReference type="PROSITE" id="PS50994"/>
    </source>
</evidence>
<dbReference type="GO" id="GO:0003676">
    <property type="term" value="F:nucleic acid binding"/>
    <property type="evidence" value="ECO:0007669"/>
    <property type="project" value="InterPro"/>
</dbReference>
<dbReference type="PANTHER" id="PTHR37984:SF15">
    <property type="entry name" value="INTEGRASE CATALYTIC DOMAIN-CONTAINING PROTEIN"/>
    <property type="match status" value="1"/>
</dbReference>
<reference evidence="4 5" key="1">
    <citation type="submission" date="2020-02" db="EMBL/GenBank/DDBJ databases">
        <title>A chromosome-scale genome assembly of the black bullhead catfish (Ameiurus melas).</title>
        <authorList>
            <person name="Wen M."/>
            <person name="Zham M."/>
            <person name="Cabau C."/>
            <person name="Klopp C."/>
            <person name="Donnadieu C."/>
            <person name="Roques C."/>
            <person name="Bouchez O."/>
            <person name="Lampietro C."/>
            <person name="Jouanno E."/>
            <person name="Herpin A."/>
            <person name="Louis A."/>
            <person name="Berthelot C."/>
            <person name="Parey E."/>
            <person name="Roest-Crollius H."/>
            <person name="Braasch I."/>
            <person name="Postlethwait J."/>
            <person name="Robinson-Rechavi M."/>
            <person name="Echchiki A."/>
            <person name="Begum T."/>
            <person name="Montfort J."/>
            <person name="Schartl M."/>
            <person name="Bobe J."/>
            <person name="Guiguen Y."/>
        </authorList>
    </citation>
    <scope>NUCLEOTIDE SEQUENCE [LARGE SCALE GENOMIC DNA]</scope>
    <source>
        <strain evidence="4">M_S1</strain>
        <tissue evidence="4">Blood</tissue>
    </source>
</reference>
<feature type="region of interest" description="Disordered" evidence="2">
    <location>
        <begin position="1"/>
        <end position="36"/>
    </location>
</feature>
<evidence type="ECO:0000256" key="1">
    <source>
        <dbReference type="ARBA" id="ARBA00039658"/>
    </source>
</evidence>
<feature type="domain" description="Integrase catalytic" evidence="3">
    <location>
        <begin position="160"/>
        <end position="239"/>
    </location>
</feature>
<comment type="caution">
    <text evidence="4">The sequence shown here is derived from an EMBL/GenBank/DDBJ whole genome shotgun (WGS) entry which is preliminary data.</text>
</comment>
<dbReference type="InterPro" id="IPR050951">
    <property type="entry name" value="Retrovirus_Pol_polyprotein"/>
</dbReference>
<dbReference type="Proteomes" id="UP000593565">
    <property type="component" value="Unassembled WGS sequence"/>
</dbReference>
<evidence type="ECO:0000313" key="5">
    <source>
        <dbReference type="Proteomes" id="UP000593565"/>
    </source>
</evidence>
<evidence type="ECO:0000256" key="2">
    <source>
        <dbReference type="SAM" id="MobiDB-lite"/>
    </source>
</evidence>
<dbReference type="PROSITE" id="PS50994">
    <property type="entry name" value="INTEGRASE"/>
    <property type="match status" value="1"/>
</dbReference>